<feature type="region of interest" description="Disordered" evidence="6">
    <location>
        <begin position="177"/>
        <end position="238"/>
    </location>
</feature>
<evidence type="ECO:0000256" key="6">
    <source>
        <dbReference type="SAM" id="MobiDB-lite"/>
    </source>
</evidence>
<sequence>MPSVVGDSSAQGWGRDGTSPLRRSARLSSTQSPRPARTTQSLRTPASESIARVRMRERGADEMRDASAWGSSLYSAASGVRDPSMVSSFYLRPAEPDASHADADASGTTLADESSVSDVFSGLGSLLRGAQRPPQTPKSSMRQASHAASAAEDYAQEDQFMEQVEDQWRGQHADAEANPFVQPPHGSNGVVPTPMRTPHVPGVFRSARRARRVDPNESQATDDTSVDPTASEAAPGAREAPVLGTIPRLMLLGALVVLVYWALFSTSRVSLPSFGRPASPPLVERPWRATSSTASVDELRKRIDTLEGAVNKIWRSFGDVGAEMKQQHAALHERLRTVEQRSALHSTVEALERQVQTLRAAQADDAKRWADEKRHTESLLARLAVVEQGGGGSRSAVPADAAASMRDKLAELEVRVTRAMRQAEHADAAASEAKQAVDALRSVVPEEMPVRYDRHTKRVYVDPAVYRELRKVLGAPSAAAGAARPESWAAFLEANRGALETLFAASIKEHLQARTASGMLLDRESFLALLHSELTRAKTELSTRFNENAQSLQTEILAKVRQQQDMYEQSGSWHKPAAASAWDSPTFLHDSVRASEGVAGLIDAALATYAADQIARADYAQYSAGARVVPSLTSPTHEVRLGGRNMHSVWSVVQALVPLPQLGTPSTYAARGRMPAVALHHDNAPGMCWPFSGSHGQLGIQLVRAIHVEAITIDHVPAVLALSGVGAAPREMEAWGVVQTPEERRKLAQWRAQRARTEDTEEPTPVPPSPAHVYLGAFVYDAAGAAIQTFPVSSEGAAFPLPLRVVQLNVLSNHGLRDYTCLYRVRVHGTPAD</sequence>
<name>A0AAF0DWK5_9BASI</name>
<comment type="subcellular location">
    <subcellularLocation>
        <location evidence="1">Membrane</location>
    </subcellularLocation>
</comment>
<dbReference type="InterPro" id="IPR012919">
    <property type="entry name" value="SUN_dom"/>
</dbReference>
<feature type="domain" description="SUN" evidence="7">
    <location>
        <begin position="625"/>
        <end position="832"/>
    </location>
</feature>
<evidence type="ECO:0000256" key="5">
    <source>
        <dbReference type="SAM" id="Coils"/>
    </source>
</evidence>
<dbReference type="PANTHER" id="PTHR12911:SF8">
    <property type="entry name" value="KLAROID PROTEIN-RELATED"/>
    <property type="match status" value="1"/>
</dbReference>
<dbReference type="EMBL" id="CP119955">
    <property type="protein sequence ID" value="WFC96848.1"/>
    <property type="molecule type" value="Genomic_DNA"/>
</dbReference>
<dbReference type="Pfam" id="PF07738">
    <property type="entry name" value="Sad1_UNC"/>
    <property type="match status" value="2"/>
</dbReference>
<feature type="compositionally biased region" description="Polar residues" evidence="6">
    <location>
        <begin position="26"/>
        <end position="47"/>
    </location>
</feature>
<keyword evidence="4" id="KW-0472">Membrane</keyword>
<dbReference type="AlphaFoldDB" id="A0AAF0DWK5"/>
<evidence type="ECO:0000313" key="8">
    <source>
        <dbReference type="EMBL" id="WFC96848.1"/>
    </source>
</evidence>
<evidence type="ECO:0000259" key="7">
    <source>
        <dbReference type="PROSITE" id="PS51469"/>
    </source>
</evidence>
<feature type="region of interest" description="Disordered" evidence="6">
    <location>
        <begin position="126"/>
        <end position="154"/>
    </location>
</feature>
<gene>
    <name evidence="8" type="ORF">MBRA1_003511</name>
</gene>
<dbReference type="Gene3D" id="2.60.120.260">
    <property type="entry name" value="Galactose-binding domain-like"/>
    <property type="match status" value="1"/>
</dbReference>
<protein>
    <recommendedName>
        <fullName evidence="7">SUN domain-containing protein</fullName>
    </recommendedName>
</protein>
<feature type="coiled-coil region" evidence="5">
    <location>
        <begin position="402"/>
        <end position="429"/>
    </location>
</feature>
<evidence type="ECO:0000256" key="4">
    <source>
        <dbReference type="ARBA" id="ARBA00023136"/>
    </source>
</evidence>
<dbReference type="PROSITE" id="PS51469">
    <property type="entry name" value="SUN"/>
    <property type="match status" value="1"/>
</dbReference>
<keyword evidence="9" id="KW-1185">Reference proteome</keyword>
<feature type="compositionally biased region" description="Low complexity" evidence="6">
    <location>
        <begin position="139"/>
        <end position="153"/>
    </location>
</feature>
<keyword evidence="3" id="KW-1133">Transmembrane helix</keyword>
<dbReference type="GO" id="GO:0043495">
    <property type="term" value="F:protein-membrane adaptor activity"/>
    <property type="evidence" value="ECO:0007669"/>
    <property type="project" value="TreeGrafter"/>
</dbReference>
<evidence type="ECO:0000256" key="2">
    <source>
        <dbReference type="ARBA" id="ARBA00022692"/>
    </source>
</evidence>
<accession>A0AAF0DWK5</accession>
<evidence type="ECO:0000313" key="9">
    <source>
        <dbReference type="Proteomes" id="UP001216638"/>
    </source>
</evidence>
<feature type="compositionally biased region" description="Basic and acidic residues" evidence="6">
    <location>
        <begin position="54"/>
        <end position="65"/>
    </location>
</feature>
<evidence type="ECO:0000256" key="3">
    <source>
        <dbReference type="ARBA" id="ARBA00022989"/>
    </source>
</evidence>
<evidence type="ECO:0000256" key="1">
    <source>
        <dbReference type="ARBA" id="ARBA00004370"/>
    </source>
</evidence>
<reference evidence="8" key="1">
    <citation type="submission" date="2023-03" db="EMBL/GenBank/DDBJ databases">
        <title>Mating type loci evolution in Malassezia.</title>
        <authorList>
            <person name="Coelho M.A."/>
        </authorList>
    </citation>
    <scope>NUCLEOTIDE SEQUENCE</scope>
    <source>
        <strain evidence="8">CBS 14135</strain>
    </source>
</reference>
<keyword evidence="2" id="KW-0812">Transmembrane</keyword>
<dbReference type="InterPro" id="IPR045119">
    <property type="entry name" value="SUN1-5"/>
</dbReference>
<dbReference type="GO" id="GO:0016020">
    <property type="term" value="C:membrane"/>
    <property type="evidence" value="ECO:0007669"/>
    <property type="project" value="UniProtKB-SubCell"/>
</dbReference>
<feature type="region of interest" description="Disordered" evidence="6">
    <location>
        <begin position="1"/>
        <end position="68"/>
    </location>
</feature>
<organism evidence="8 9">
    <name type="scientific">Malassezia brasiliensis</name>
    <dbReference type="NCBI Taxonomy" id="1821822"/>
    <lineage>
        <taxon>Eukaryota</taxon>
        <taxon>Fungi</taxon>
        <taxon>Dikarya</taxon>
        <taxon>Basidiomycota</taxon>
        <taxon>Ustilaginomycotina</taxon>
        <taxon>Malasseziomycetes</taxon>
        <taxon>Malasseziales</taxon>
        <taxon>Malasseziaceae</taxon>
        <taxon>Malassezia</taxon>
    </lineage>
</organism>
<proteinExistence type="predicted"/>
<dbReference type="Proteomes" id="UP001216638">
    <property type="component" value="Chromosome 5"/>
</dbReference>
<keyword evidence="5" id="KW-0175">Coiled coil</keyword>
<feature type="compositionally biased region" description="Polar residues" evidence="6">
    <location>
        <begin position="216"/>
        <end position="228"/>
    </location>
</feature>
<dbReference type="PANTHER" id="PTHR12911">
    <property type="entry name" value="SAD1/UNC-84-LIKE PROTEIN-RELATED"/>
    <property type="match status" value="1"/>
</dbReference>
<dbReference type="GO" id="GO:0005635">
    <property type="term" value="C:nuclear envelope"/>
    <property type="evidence" value="ECO:0007669"/>
    <property type="project" value="UniProtKB-ARBA"/>
</dbReference>
<feature type="compositionally biased region" description="Polar residues" evidence="6">
    <location>
        <begin position="1"/>
        <end position="11"/>
    </location>
</feature>